<proteinExistence type="predicted"/>
<accession>A0A417YTJ3</accession>
<gene>
    <name evidence="1" type="ORF">D1B31_12580</name>
</gene>
<evidence type="ECO:0000313" key="2">
    <source>
        <dbReference type="Proteomes" id="UP000284416"/>
    </source>
</evidence>
<name>A0A417YTJ3_9BACI</name>
<protein>
    <submittedName>
        <fullName evidence="1">Uncharacterized protein</fullName>
    </submittedName>
</protein>
<comment type="caution">
    <text evidence="1">The sequence shown here is derived from an EMBL/GenBank/DDBJ whole genome shotgun (WGS) entry which is preliminary data.</text>
</comment>
<reference evidence="1 2" key="1">
    <citation type="journal article" date="2017" name="Int. J. Syst. Evol. Microbiol.">
        <title>Bacillus notoginsengisoli sp. nov., a novel bacterium isolated from the rhizosphere of Panax notoginseng.</title>
        <authorList>
            <person name="Zhang M.Y."/>
            <person name="Cheng J."/>
            <person name="Cai Y."/>
            <person name="Zhang T.Y."/>
            <person name="Wu Y.Y."/>
            <person name="Manikprabhu D."/>
            <person name="Li W.J."/>
            <person name="Zhang Y.X."/>
        </authorList>
    </citation>
    <scope>NUCLEOTIDE SEQUENCE [LARGE SCALE GENOMIC DNA]</scope>
    <source>
        <strain evidence="1 2">JCM 30743</strain>
    </source>
</reference>
<dbReference type="AlphaFoldDB" id="A0A417YTJ3"/>
<sequence>MRVIDSNFDYNASALSISTVIKLEKYTYVTDYAFKQDGNIEGQRSVISKSAAASKIRDRMIKDFKNGGVFPSVVLGLIVKEEELTMLKESENLNYDFARIFNSYSIEDISIIDGMQRTNIYRGCLEGNEEREVRVEYWVATNISKLLYRMLVLNTGQVPWNVRRQVEVIYKPIITTIKELVEKKDNELFPQLKFFDINDKGRRTNSGEFHKNQIVDLFLVYSLRNEKTDISSQLAEEYKKIDLMDSLDQSISLDRFIDIFIAMCKLDLALGRLDLSRIELEGKFTNGKDLFSSHPVRVGFVAAATELIIGRKGRERNTEQSEEALIRLNENIEEIVSRLNTDLHSIDEIEEFLDFQILNQWLTTLPKSNVGEAERTGFKKAFTMIFEEKEGFIKLGEYWMNI</sequence>
<dbReference type="OrthoDB" id="5077820at2"/>
<evidence type="ECO:0000313" key="1">
    <source>
        <dbReference type="EMBL" id="RHW40377.1"/>
    </source>
</evidence>
<dbReference type="RefSeq" id="WP_118921138.1">
    <property type="nucleotide sequence ID" value="NZ_QWEG01000007.1"/>
</dbReference>
<dbReference type="Proteomes" id="UP000284416">
    <property type="component" value="Unassembled WGS sequence"/>
</dbReference>
<keyword evidence="2" id="KW-1185">Reference proteome</keyword>
<dbReference type="EMBL" id="QWEG01000007">
    <property type="protein sequence ID" value="RHW40377.1"/>
    <property type="molecule type" value="Genomic_DNA"/>
</dbReference>
<organism evidence="1 2">
    <name type="scientific">Neobacillus notoginsengisoli</name>
    <dbReference type="NCBI Taxonomy" id="1578198"/>
    <lineage>
        <taxon>Bacteria</taxon>
        <taxon>Bacillati</taxon>
        <taxon>Bacillota</taxon>
        <taxon>Bacilli</taxon>
        <taxon>Bacillales</taxon>
        <taxon>Bacillaceae</taxon>
        <taxon>Neobacillus</taxon>
    </lineage>
</organism>